<gene>
    <name evidence="1" type="ORF">phiPSA2_16</name>
</gene>
<dbReference type="GeneID" id="19685902"/>
<proteinExistence type="predicted"/>
<evidence type="ECO:0000313" key="1">
    <source>
        <dbReference type="EMBL" id="AHZ94997.1"/>
    </source>
</evidence>
<name>A0A059VFT9_9CAUD</name>
<reference evidence="1 2" key="1">
    <citation type="journal article" date="2014" name="J. Basic Microbiol.">
        <title>Isolation and partial characterization of bacteriophages infecting Pseudomonas syringae pv. actinidiae, causal agent of kiwifruit bacterial canker.</title>
        <authorList>
            <person name="Di Lallo G."/>
            <person name="Evangelisti M."/>
            <person name="Mancuso F."/>
            <person name="Ferrante P."/>
            <person name="Marcelletti S."/>
            <person name="Tinari A."/>
            <person name="Superti F."/>
            <person name="Migliore L."/>
            <person name="D'Addabbo P."/>
            <person name="Frezza D."/>
            <person name="Scortichini M."/>
            <person name="Thaller M.C."/>
        </authorList>
    </citation>
    <scope>NUCLEOTIDE SEQUENCE [LARGE SCALE GENOMIC DNA]</scope>
</reference>
<organism evidence="1 2">
    <name type="scientific">Pseudomonas phage phiPSA2</name>
    <dbReference type="NCBI Taxonomy" id="1500756"/>
    <lineage>
        <taxon>Viruses</taxon>
        <taxon>Duplodnaviria</taxon>
        <taxon>Heunggongvirae</taxon>
        <taxon>Uroviricota</taxon>
        <taxon>Caudoviricetes</taxon>
        <taxon>Autographivirales</taxon>
        <taxon>Autotranscriptaviridae</taxon>
        <taxon>Studiervirinae</taxon>
        <taxon>Ghunavirus</taxon>
        <taxon>Ghunavirus PSA2</taxon>
    </lineage>
</organism>
<dbReference type="EMBL" id="KJ507099">
    <property type="protein sequence ID" value="AHZ94997.1"/>
    <property type="molecule type" value="Genomic_DNA"/>
</dbReference>
<dbReference type="KEGG" id="vg:19685902"/>
<keyword evidence="2" id="KW-1185">Reference proteome</keyword>
<evidence type="ECO:0000313" key="2">
    <source>
        <dbReference type="Proteomes" id="UP000204268"/>
    </source>
</evidence>
<sequence length="121" mass="13812">MNRAQGNTRSMPDGFLHIQNFTVTKHSGMAGVVYIHLMTKEQQEIVESLLVERATVLEAIAEDAGVPTEVVHVKHGCFRFRKEFLKENFREVVHATTKITRQPVIEDFKGKLIAERESLSY</sequence>
<dbReference type="RefSeq" id="YP_009043244.1">
    <property type="nucleotide sequence ID" value="NC_024362.1"/>
</dbReference>
<dbReference type="OrthoDB" id="19920at10239"/>
<accession>A0A059VFT9</accession>
<dbReference type="Proteomes" id="UP000204268">
    <property type="component" value="Segment"/>
</dbReference>
<protein>
    <submittedName>
        <fullName evidence="1">Uncharacterized protein</fullName>
    </submittedName>
</protein>